<proteinExistence type="evidence at transcript level"/>
<reference evidence="1" key="1">
    <citation type="journal article" date="2007" name="PLoS Biol.">
        <title>Rate of evolution in brain-expressed genes in humans and other primates.</title>
        <authorList>
            <person name="Wang H.-Y."/>
            <person name="Chien H.-C."/>
            <person name="Osada N."/>
            <person name="Hashimoto K."/>
            <person name="Sugano S."/>
            <person name="Gojobori T."/>
            <person name="Chou C.-K."/>
            <person name="Tsai S.-F."/>
            <person name="Wu C.-I."/>
            <person name="Shen C.-K.J."/>
        </authorList>
    </citation>
    <scope>NUCLEOTIDE SEQUENCE</scope>
</reference>
<protein>
    <submittedName>
        <fullName evidence="1">Macaca fascicularis brain cDNA clone: QflA-21488, similar to human mitogen-activated protein kinase kinase kinase kinase 5(MAP4K5), transcript variant 2, mRNA, RefSeq: NM_198794.1</fullName>
    </submittedName>
</protein>
<accession>I7GMA9</accession>
<evidence type="ECO:0000313" key="1">
    <source>
        <dbReference type="EMBL" id="BAE90262.1"/>
    </source>
</evidence>
<organism evidence="1">
    <name type="scientific">Macaca fascicularis</name>
    <name type="common">Crab-eating macaque</name>
    <name type="synonym">Cynomolgus monkey</name>
    <dbReference type="NCBI Taxonomy" id="9541"/>
    <lineage>
        <taxon>Eukaryota</taxon>
        <taxon>Metazoa</taxon>
        <taxon>Chordata</taxon>
        <taxon>Craniata</taxon>
        <taxon>Vertebrata</taxon>
        <taxon>Euteleostomi</taxon>
        <taxon>Mammalia</taxon>
        <taxon>Eutheria</taxon>
        <taxon>Euarchontoglires</taxon>
        <taxon>Primates</taxon>
        <taxon>Haplorrhini</taxon>
        <taxon>Catarrhini</taxon>
        <taxon>Cercopithecidae</taxon>
        <taxon>Cercopithecinae</taxon>
        <taxon>Macaca</taxon>
    </lineage>
</organism>
<dbReference type="GO" id="GO:0016301">
    <property type="term" value="F:kinase activity"/>
    <property type="evidence" value="ECO:0007669"/>
    <property type="project" value="UniProtKB-KW"/>
</dbReference>
<name>I7GMA9_MACFA</name>
<keyword evidence="1" id="KW-0808">Transferase</keyword>
<keyword evidence="1" id="KW-0418">Kinase</keyword>
<sequence length="47" mass="5615">MYLTFGKGGLQSSLNFFIMYKNFVYLLRVVKYFECLGFNTHMQFCLT</sequence>
<dbReference type="AlphaFoldDB" id="I7GMA9"/>
<dbReference type="EMBL" id="AB173200">
    <property type="protein sequence ID" value="BAE90262.1"/>
    <property type="molecule type" value="mRNA"/>
</dbReference>